<evidence type="ECO:0000313" key="1">
    <source>
        <dbReference type="EMBL" id="SMC71432.1"/>
    </source>
</evidence>
<evidence type="ECO:0008006" key="3">
    <source>
        <dbReference type="Google" id="ProtNLM"/>
    </source>
</evidence>
<dbReference type="EMBL" id="FWXY01000008">
    <property type="protein sequence ID" value="SMC71432.1"/>
    <property type="molecule type" value="Genomic_DNA"/>
</dbReference>
<accession>A0A1W2BFA7</accession>
<organism evidence="1 2">
    <name type="scientific">Desulfocicer vacuolatum DSM 3385</name>
    <dbReference type="NCBI Taxonomy" id="1121400"/>
    <lineage>
        <taxon>Bacteria</taxon>
        <taxon>Pseudomonadati</taxon>
        <taxon>Thermodesulfobacteriota</taxon>
        <taxon>Desulfobacteria</taxon>
        <taxon>Desulfobacterales</taxon>
        <taxon>Desulfobacteraceae</taxon>
        <taxon>Desulfocicer</taxon>
    </lineage>
</organism>
<dbReference type="AlphaFoldDB" id="A0A1W2BFA7"/>
<dbReference type="OrthoDB" id="5432565at2"/>
<name>A0A1W2BFA7_9BACT</name>
<protein>
    <recommendedName>
        <fullName evidence="3">Cytoplasmic protein</fullName>
    </recommendedName>
</protein>
<dbReference type="Proteomes" id="UP000192418">
    <property type="component" value="Unassembled WGS sequence"/>
</dbReference>
<sequence length="94" mass="11422">MKQSDLNTSLKEQKKDTHRFIHRYKGLGAFGMNRKTDEETIMFYLQKFSEDSFMAHLIPLLDDEELDEIYTLIHRLLKRHISEYQYHALFLKDR</sequence>
<evidence type="ECO:0000313" key="2">
    <source>
        <dbReference type="Proteomes" id="UP000192418"/>
    </source>
</evidence>
<dbReference type="STRING" id="1121400.SAMN02746065_10840"/>
<keyword evidence="2" id="KW-1185">Reference proteome</keyword>
<proteinExistence type="predicted"/>
<gene>
    <name evidence="1" type="ORF">SAMN02746065_10840</name>
</gene>
<dbReference type="RefSeq" id="WP_084068471.1">
    <property type="nucleotide sequence ID" value="NZ_FWXY01000008.1"/>
</dbReference>
<reference evidence="1 2" key="1">
    <citation type="submission" date="2017-04" db="EMBL/GenBank/DDBJ databases">
        <authorList>
            <person name="Afonso C.L."/>
            <person name="Miller P.J."/>
            <person name="Scott M.A."/>
            <person name="Spackman E."/>
            <person name="Goraichik I."/>
            <person name="Dimitrov K.M."/>
            <person name="Suarez D.L."/>
            <person name="Swayne D.E."/>
        </authorList>
    </citation>
    <scope>NUCLEOTIDE SEQUENCE [LARGE SCALE GENOMIC DNA]</scope>
    <source>
        <strain evidence="1 2">DSM 3385</strain>
    </source>
</reference>